<evidence type="ECO:0000313" key="3">
    <source>
        <dbReference type="Proteomes" id="UP001066276"/>
    </source>
</evidence>
<protein>
    <submittedName>
        <fullName evidence="2">Uncharacterized protein</fullName>
    </submittedName>
</protein>
<evidence type="ECO:0000256" key="1">
    <source>
        <dbReference type="SAM" id="MobiDB-lite"/>
    </source>
</evidence>
<organism evidence="2 3">
    <name type="scientific">Pleurodeles waltl</name>
    <name type="common">Iberian ribbed newt</name>
    <dbReference type="NCBI Taxonomy" id="8319"/>
    <lineage>
        <taxon>Eukaryota</taxon>
        <taxon>Metazoa</taxon>
        <taxon>Chordata</taxon>
        <taxon>Craniata</taxon>
        <taxon>Vertebrata</taxon>
        <taxon>Euteleostomi</taxon>
        <taxon>Amphibia</taxon>
        <taxon>Batrachia</taxon>
        <taxon>Caudata</taxon>
        <taxon>Salamandroidea</taxon>
        <taxon>Salamandridae</taxon>
        <taxon>Pleurodelinae</taxon>
        <taxon>Pleurodeles</taxon>
    </lineage>
</organism>
<comment type="caution">
    <text evidence="2">The sequence shown here is derived from an EMBL/GenBank/DDBJ whole genome shotgun (WGS) entry which is preliminary data.</text>
</comment>
<reference evidence="2" key="1">
    <citation type="journal article" date="2022" name="bioRxiv">
        <title>Sequencing and chromosome-scale assembly of the giantPleurodeles waltlgenome.</title>
        <authorList>
            <person name="Brown T."/>
            <person name="Elewa A."/>
            <person name="Iarovenko S."/>
            <person name="Subramanian E."/>
            <person name="Araus A.J."/>
            <person name="Petzold A."/>
            <person name="Susuki M."/>
            <person name="Suzuki K.-i.T."/>
            <person name="Hayashi T."/>
            <person name="Toyoda A."/>
            <person name="Oliveira C."/>
            <person name="Osipova E."/>
            <person name="Leigh N.D."/>
            <person name="Simon A."/>
            <person name="Yun M.H."/>
        </authorList>
    </citation>
    <scope>NUCLEOTIDE SEQUENCE</scope>
    <source>
        <strain evidence="2">20211129_DDA</strain>
        <tissue evidence="2">Liver</tissue>
    </source>
</reference>
<dbReference type="Proteomes" id="UP001066276">
    <property type="component" value="Chromosome 6"/>
</dbReference>
<gene>
    <name evidence="2" type="ORF">NDU88_012487</name>
</gene>
<feature type="region of interest" description="Disordered" evidence="1">
    <location>
        <begin position="78"/>
        <end position="104"/>
    </location>
</feature>
<sequence>MNSSTQGNQYDFQDIRKVTVQAHGLLIFVAKQLHNATGSFKMAAGTEHTAYDQVVMATLMHKLCVKLPWPTADTTSFVRSSEKVTTEKNKVRPSKESAKHKSKM</sequence>
<name>A0AAV7R3D9_PLEWA</name>
<accession>A0AAV7R3D9</accession>
<evidence type="ECO:0000313" key="2">
    <source>
        <dbReference type="EMBL" id="KAJ1146207.1"/>
    </source>
</evidence>
<dbReference type="AlphaFoldDB" id="A0AAV7R3D9"/>
<feature type="compositionally biased region" description="Basic and acidic residues" evidence="1">
    <location>
        <begin position="80"/>
        <end position="104"/>
    </location>
</feature>
<dbReference type="EMBL" id="JANPWB010000010">
    <property type="protein sequence ID" value="KAJ1146207.1"/>
    <property type="molecule type" value="Genomic_DNA"/>
</dbReference>
<keyword evidence="3" id="KW-1185">Reference proteome</keyword>
<proteinExistence type="predicted"/>